<feature type="signal peptide" evidence="1">
    <location>
        <begin position="1"/>
        <end position="19"/>
    </location>
</feature>
<protein>
    <submittedName>
        <fullName evidence="2">Uncharacterized protein</fullName>
    </submittedName>
</protein>
<feature type="chain" id="PRO_5022687001" evidence="1">
    <location>
        <begin position="20"/>
        <end position="131"/>
    </location>
</feature>
<dbReference type="Proteomes" id="UP000308652">
    <property type="component" value="Unassembled WGS sequence"/>
</dbReference>
<keyword evidence="3" id="KW-1185">Reference proteome</keyword>
<sequence length="131" mass="14563">MKLYIFSLATFALVYSASAAPLQNATRYKSVDLPGEDYVPGSSLYPSDVIRRYFVHKANYALPEDWAKYVLEECKKSDTCITSASFLSVASDDEKNAYWFGYIFRGSGPVNATSFQRADGIQGARAFTIDP</sequence>
<reference evidence="2 3" key="1">
    <citation type="journal article" date="2019" name="Nat. Ecol. Evol.">
        <title>Megaphylogeny resolves global patterns of mushroom evolution.</title>
        <authorList>
            <person name="Varga T."/>
            <person name="Krizsan K."/>
            <person name="Foldi C."/>
            <person name="Dima B."/>
            <person name="Sanchez-Garcia M."/>
            <person name="Sanchez-Ramirez S."/>
            <person name="Szollosi G.J."/>
            <person name="Szarkandi J.G."/>
            <person name="Papp V."/>
            <person name="Albert L."/>
            <person name="Andreopoulos W."/>
            <person name="Angelini C."/>
            <person name="Antonin V."/>
            <person name="Barry K.W."/>
            <person name="Bougher N.L."/>
            <person name="Buchanan P."/>
            <person name="Buyck B."/>
            <person name="Bense V."/>
            <person name="Catcheside P."/>
            <person name="Chovatia M."/>
            <person name="Cooper J."/>
            <person name="Damon W."/>
            <person name="Desjardin D."/>
            <person name="Finy P."/>
            <person name="Geml J."/>
            <person name="Haridas S."/>
            <person name="Hughes K."/>
            <person name="Justo A."/>
            <person name="Karasinski D."/>
            <person name="Kautmanova I."/>
            <person name="Kiss B."/>
            <person name="Kocsube S."/>
            <person name="Kotiranta H."/>
            <person name="LaButti K.M."/>
            <person name="Lechner B.E."/>
            <person name="Liimatainen K."/>
            <person name="Lipzen A."/>
            <person name="Lukacs Z."/>
            <person name="Mihaltcheva S."/>
            <person name="Morgado L.N."/>
            <person name="Niskanen T."/>
            <person name="Noordeloos M.E."/>
            <person name="Ohm R.A."/>
            <person name="Ortiz-Santana B."/>
            <person name="Ovrebo C."/>
            <person name="Racz N."/>
            <person name="Riley R."/>
            <person name="Savchenko A."/>
            <person name="Shiryaev A."/>
            <person name="Soop K."/>
            <person name="Spirin V."/>
            <person name="Szebenyi C."/>
            <person name="Tomsovsky M."/>
            <person name="Tulloss R.E."/>
            <person name="Uehling J."/>
            <person name="Grigoriev I.V."/>
            <person name="Vagvolgyi C."/>
            <person name="Papp T."/>
            <person name="Martin F.M."/>
            <person name="Miettinen O."/>
            <person name="Hibbett D.S."/>
            <person name="Nagy L.G."/>
        </authorList>
    </citation>
    <scope>NUCLEOTIDE SEQUENCE [LARGE SCALE GENOMIC DNA]</scope>
    <source>
        <strain evidence="2 3">CBS 166.37</strain>
    </source>
</reference>
<proteinExistence type="predicted"/>
<dbReference type="EMBL" id="ML213686">
    <property type="protein sequence ID" value="TFK32117.1"/>
    <property type="molecule type" value="Genomic_DNA"/>
</dbReference>
<organism evidence="2 3">
    <name type="scientific">Crucibulum laeve</name>
    <dbReference type="NCBI Taxonomy" id="68775"/>
    <lineage>
        <taxon>Eukaryota</taxon>
        <taxon>Fungi</taxon>
        <taxon>Dikarya</taxon>
        <taxon>Basidiomycota</taxon>
        <taxon>Agaricomycotina</taxon>
        <taxon>Agaricomycetes</taxon>
        <taxon>Agaricomycetidae</taxon>
        <taxon>Agaricales</taxon>
        <taxon>Agaricineae</taxon>
        <taxon>Nidulariaceae</taxon>
        <taxon>Crucibulum</taxon>
    </lineage>
</organism>
<accession>A0A5C3LGW7</accession>
<keyword evidence="1" id="KW-0732">Signal</keyword>
<dbReference type="OrthoDB" id="4175349at2759"/>
<evidence type="ECO:0000313" key="3">
    <source>
        <dbReference type="Proteomes" id="UP000308652"/>
    </source>
</evidence>
<gene>
    <name evidence="2" type="ORF">BDQ12DRAFT_728946</name>
</gene>
<name>A0A5C3LGW7_9AGAR</name>
<evidence type="ECO:0000313" key="2">
    <source>
        <dbReference type="EMBL" id="TFK32117.1"/>
    </source>
</evidence>
<dbReference type="AlphaFoldDB" id="A0A5C3LGW7"/>
<evidence type="ECO:0000256" key="1">
    <source>
        <dbReference type="SAM" id="SignalP"/>
    </source>
</evidence>